<dbReference type="InterPro" id="IPR050238">
    <property type="entry name" value="DNA_Rep/Repair_Clamp_Loader"/>
</dbReference>
<comment type="function">
    <text evidence="11">DNA polymerase III is a complex, multichain enzyme responsible for most of the replicative synthesis in bacteria. This DNA polymerase also exhibits 3' to 5' exonuclease activity.</text>
</comment>
<proteinExistence type="inferred from homology"/>
<organism evidence="13 14">
    <name type="scientific">Nonlabens mediterrranea</name>
    <dbReference type="NCBI Taxonomy" id="1419947"/>
    <lineage>
        <taxon>Bacteria</taxon>
        <taxon>Pseudomonadati</taxon>
        <taxon>Bacteroidota</taxon>
        <taxon>Flavobacteriia</taxon>
        <taxon>Flavobacteriales</taxon>
        <taxon>Flavobacteriaceae</taxon>
        <taxon>Nonlabens</taxon>
    </lineage>
</organism>
<evidence type="ECO:0000256" key="6">
    <source>
        <dbReference type="ARBA" id="ARBA00022741"/>
    </source>
</evidence>
<dbReference type="InterPro" id="IPR005790">
    <property type="entry name" value="DNA_polIII_delta"/>
</dbReference>
<dbReference type="InterPro" id="IPR001270">
    <property type="entry name" value="ClpA/B"/>
</dbReference>
<dbReference type="Gene3D" id="1.20.272.10">
    <property type="match status" value="1"/>
</dbReference>
<evidence type="ECO:0000256" key="11">
    <source>
        <dbReference type="RuleBase" id="RU364063"/>
    </source>
</evidence>
<keyword evidence="6 11" id="KW-0547">Nucleotide-binding</keyword>
<evidence type="ECO:0000259" key="12">
    <source>
        <dbReference type="SMART" id="SM00382"/>
    </source>
</evidence>
<evidence type="ECO:0000256" key="10">
    <source>
        <dbReference type="ARBA" id="ARBA00049244"/>
    </source>
</evidence>
<dbReference type="InterPro" id="IPR045085">
    <property type="entry name" value="HLD_clamp_pol_III_gamma_tau"/>
</dbReference>
<keyword evidence="3 11" id="KW-0548">Nucleotidyltransferase</keyword>
<evidence type="ECO:0000256" key="8">
    <source>
        <dbReference type="ARBA" id="ARBA00022840"/>
    </source>
</evidence>
<dbReference type="InterPro" id="IPR027417">
    <property type="entry name" value="P-loop_NTPase"/>
</dbReference>
<dbReference type="Gene3D" id="3.40.50.300">
    <property type="entry name" value="P-loop containing nucleotide triphosphate hydrolases"/>
    <property type="match status" value="1"/>
</dbReference>
<dbReference type="SMART" id="SM00382">
    <property type="entry name" value="AAA"/>
    <property type="match status" value="1"/>
</dbReference>
<evidence type="ECO:0000256" key="4">
    <source>
        <dbReference type="ARBA" id="ARBA00022705"/>
    </source>
</evidence>
<dbReference type="Pfam" id="PF12169">
    <property type="entry name" value="DNA_pol3_gamma3"/>
    <property type="match status" value="1"/>
</dbReference>
<keyword evidence="2 11" id="KW-0808">Transferase</keyword>
<evidence type="ECO:0000313" key="13">
    <source>
        <dbReference type="EMBL" id="MBF4983555.1"/>
    </source>
</evidence>
<dbReference type="GO" id="GO:0003887">
    <property type="term" value="F:DNA-directed DNA polymerase activity"/>
    <property type="evidence" value="ECO:0007669"/>
    <property type="project" value="UniProtKB-EC"/>
</dbReference>
<dbReference type="InterPro" id="IPR008921">
    <property type="entry name" value="DNA_pol3_clamp-load_cplx_C"/>
</dbReference>
<keyword evidence="4 11" id="KW-0235">DNA replication</keyword>
<comment type="caution">
    <text evidence="13">The sequence shown here is derived from an EMBL/GenBank/DDBJ whole genome shotgun (WGS) entry which is preliminary data.</text>
</comment>
<sequence length="624" mass="69943">MEPFIVSARKYRPETFEDVVGQSAITKTLENAIASNHLAQALLFTGPRGVGKTTCARILAKKINQQNAEVDPDEDFAFNIFELDAASNNSVDDIRSLTEQVRIPPQVGNFKVYIIDEVHMLSTAAFNAFLKTLEEPPAHAIFILATTEKHKIIPTILSRCQIFDFKRITVADMRGHLKRIAGIEGITADDEALHIIAQKADGALRDSLSIFDRVVSFSGKDLTVQAVTENLNVLDRETYFNISDLIITGNIPQLLVDYDVIMSKGFDGQHFIAGLASHFRDLMVCKDERTLHLLDVSDSVKVKYAEQSRKVDLVFLREAINLSNEADFKYRSSRNPRLHIELCLMQLASILTDGEKKNDVNYIIPASNFKNQPVAAEATSSYQTPQHAVNKTDAAPPVAQTNQPVEVKELNKSDSDNHNQAVDVLKDKKEINTPIGSSIVSNQTSRLDKVPVQPNSNKSIEEARKALLDRNKNKVSGLSIQAINAKKAHVVKNNQDQVDTDALPEEEFTELQAQESWSSYAAHLRERGQLILASIMEADTPKLNGNHLVLRYPNLSMKEDLEKAQGQVLEHIKASLKNYTIELEIHVDKAVQKKYAYTDHEKFLKLVEKNPAIDLLRRNFDLEF</sequence>
<dbReference type="EMBL" id="JADKYU010000222">
    <property type="protein sequence ID" value="MBF4983555.1"/>
    <property type="molecule type" value="Genomic_DNA"/>
</dbReference>
<evidence type="ECO:0000256" key="7">
    <source>
        <dbReference type="ARBA" id="ARBA00022833"/>
    </source>
</evidence>
<evidence type="ECO:0000313" key="14">
    <source>
        <dbReference type="Proteomes" id="UP001194729"/>
    </source>
</evidence>
<dbReference type="InterPro" id="IPR012763">
    <property type="entry name" value="DNA_pol_III_sug/sutau_N"/>
</dbReference>
<dbReference type="NCBIfam" id="TIGR02397">
    <property type="entry name" value="dnaX_nterm"/>
    <property type="match status" value="1"/>
</dbReference>
<keyword evidence="8 11" id="KW-0067">ATP-binding</keyword>
<keyword evidence="9 11" id="KW-0239">DNA-directed DNA polymerase</keyword>
<reference evidence="13 14" key="1">
    <citation type="submission" date="2020-11" db="EMBL/GenBank/DDBJ databases">
        <title>P. mediterranea TC4 genome.</title>
        <authorList>
            <person name="Molmeret M."/>
        </authorList>
    </citation>
    <scope>NUCLEOTIDE SEQUENCE [LARGE SCALE GENOMIC DNA]</scope>
    <source>
        <strain evidence="13 14">TC4</strain>
    </source>
</reference>
<keyword evidence="14" id="KW-1185">Reference proteome</keyword>
<evidence type="ECO:0000256" key="3">
    <source>
        <dbReference type="ARBA" id="ARBA00022695"/>
    </source>
</evidence>
<dbReference type="Proteomes" id="UP001194729">
    <property type="component" value="Unassembled WGS sequence"/>
</dbReference>
<comment type="catalytic activity">
    <reaction evidence="10 11">
        <text>DNA(n) + a 2'-deoxyribonucleoside 5'-triphosphate = DNA(n+1) + diphosphate</text>
        <dbReference type="Rhea" id="RHEA:22508"/>
        <dbReference type="Rhea" id="RHEA-COMP:17339"/>
        <dbReference type="Rhea" id="RHEA-COMP:17340"/>
        <dbReference type="ChEBI" id="CHEBI:33019"/>
        <dbReference type="ChEBI" id="CHEBI:61560"/>
        <dbReference type="ChEBI" id="CHEBI:173112"/>
        <dbReference type="EC" id="2.7.7.7"/>
    </reaction>
</comment>
<dbReference type="InterPro" id="IPR022754">
    <property type="entry name" value="DNA_pol_III_gamma-3"/>
</dbReference>
<comment type="subunit">
    <text evidence="11">DNA polymerase III contains a core (composed of alpha, epsilon and theta chains) that associates with a tau subunit. This core dimerizes to form the POLIII' complex. PolIII' associates with the gamma complex (composed of gamma, delta, delta', psi and chi chains) and with the beta chain to form the complete DNA polymerase III complex.</text>
</comment>
<dbReference type="SUPFAM" id="SSF52540">
    <property type="entry name" value="P-loop containing nucleoside triphosphate hydrolases"/>
    <property type="match status" value="1"/>
</dbReference>
<dbReference type="EC" id="2.7.7.7" evidence="11"/>
<feature type="domain" description="AAA+ ATPase" evidence="12">
    <location>
        <begin position="38"/>
        <end position="169"/>
    </location>
</feature>
<gene>
    <name evidence="11 13" type="primary">dnaX</name>
    <name evidence="13" type="ORF">FNJ87_04160</name>
</gene>
<accession>A0ABS0A2H2</accession>
<dbReference type="NCBIfam" id="TIGR01128">
    <property type="entry name" value="holA"/>
    <property type="match status" value="1"/>
</dbReference>
<dbReference type="InterPro" id="IPR003593">
    <property type="entry name" value="AAA+_ATPase"/>
</dbReference>
<dbReference type="Pfam" id="PF22608">
    <property type="entry name" value="DNAX_ATPase_lid"/>
    <property type="match status" value="1"/>
</dbReference>
<dbReference type="CDD" id="cd18137">
    <property type="entry name" value="HLD_clamp_pol_III_gamma_tau"/>
    <property type="match status" value="1"/>
</dbReference>
<dbReference type="PRINTS" id="PR00300">
    <property type="entry name" value="CLPPROTEASEA"/>
</dbReference>
<comment type="similarity">
    <text evidence="1 11">Belongs to the DnaX/STICHEL family.</text>
</comment>
<keyword evidence="7" id="KW-0862">Zinc</keyword>
<evidence type="ECO:0000256" key="5">
    <source>
        <dbReference type="ARBA" id="ARBA00022723"/>
    </source>
</evidence>
<dbReference type="PANTHER" id="PTHR11669">
    <property type="entry name" value="REPLICATION FACTOR C / DNA POLYMERASE III GAMMA-TAU SUBUNIT"/>
    <property type="match status" value="1"/>
</dbReference>
<evidence type="ECO:0000256" key="2">
    <source>
        <dbReference type="ARBA" id="ARBA00022679"/>
    </source>
</evidence>
<evidence type="ECO:0000256" key="1">
    <source>
        <dbReference type="ARBA" id="ARBA00006360"/>
    </source>
</evidence>
<protein>
    <recommendedName>
        <fullName evidence="11">DNA polymerase III subunit gamma/tau</fullName>
        <ecNumber evidence="11">2.7.7.7</ecNumber>
    </recommendedName>
</protein>
<keyword evidence="5" id="KW-0479">Metal-binding</keyword>
<dbReference type="Pfam" id="PF13177">
    <property type="entry name" value="DNA_pol3_delta2"/>
    <property type="match status" value="1"/>
</dbReference>
<dbReference type="Gene3D" id="1.10.8.60">
    <property type="match status" value="1"/>
</dbReference>
<dbReference type="SUPFAM" id="SSF48019">
    <property type="entry name" value="post-AAA+ oligomerization domain-like"/>
    <property type="match status" value="1"/>
</dbReference>
<name>A0ABS0A2H2_9FLAO</name>
<evidence type="ECO:0000256" key="9">
    <source>
        <dbReference type="ARBA" id="ARBA00022932"/>
    </source>
</evidence>
<dbReference type="CDD" id="cd00009">
    <property type="entry name" value="AAA"/>
    <property type="match status" value="1"/>
</dbReference>
<dbReference type="PANTHER" id="PTHR11669:SF0">
    <property type="entry name" value="PROTEIN STICHEL-LIKE 2"/>
    <property type="match status" value="1"/>
</dbReference>